<dbReference type="Proteomes" id="UP000734854">
    <property type="component" value="Unassembled WGS sequence"/>
</dbReference>
<dbReference type="AlphaFoldDB" id="A0A8J5KF26"/>
<name>A0A8J5KF26_ZINOF</name>
<keyword evidence="2" id="KW-1185">Reference proteome</keyword>
<evidence type="ECO:0000313" key="2">
    <source>
        <dbReference type="Proteomes" id="UP000734854"/>
    </source>
</evidence>
<organism evidence="1 2">
    <name type="scientific">Zingiber officinale</name>
    <name type="common">Ginger</name>
    <name type="synonym">Amomum zingiber</name>
    <dbReference type="NCBI Taxonomy" id="94328"/>
    <lineage>
        <taxon>Eukaryota</taxon>
        <taxon>Viridiplantae</taxon>
        <taxon>Streptophyta</taxon>
        <taxon>Embryophyta</taxon>
        <taxon>Tracheophyta</taxon>
        <taxon>Spermatophyta</taxon>
        <taxon>Magnoliopsida</taxon>
        <taxon>Liliopsida</taxon>
        <taxon>Zingiberales</taxon>
        <taxon>Zingiberaceae</taxon>
        <taxon>Zingiber</taxon>
    </lineage>
</organism>
<protein>
    <submittedName>
        <fullName evidence="1">Uncharacterized protein</fullName>
    </submittedName>
</protein>
<dbReference type="EMBL" id="JACMSC010000017">
    <property type="protein sequence ID" value="KAG6478634.1"/>
    <property type="molecule type" value="Genomic_DNA"/>
</dbReference>
<comment type="caution">
    <text evidence="1">The sequence shown here is derived from an EMBL/GenBank/DDBJ whole genome shotgun (WGS) entry which is preliminary data.</text>
</comment>
<proteinExistence type="predicted"/>
<accession>A0A8J5KF26</accession>
<evidence type="ECO:0000313" key="1">
    <source>
        <dbReference type="EMBL" id="KAG6478634.1"/>
    </source>
</evidence>
<reference evidence="1 2" key="1">
    <citation type="submission" date="2020-08" db="EMBL/GenBank/DDBJ databases">
        <title>Plant Genome Project.</title>
        <authorList>
            <person name="Zhang R.-G."/>
        </authorList>
    </citation>
    <scope>NUCLEOTIDE SEQUENCE [LARGE SCALE GENOMIC DNA]</scope>
    <source>
        <tissue evidence="1">Rhizome</tissue>
    </source>
</reference>
<gene>
    <name evidence="1" type="ORF">ZIOFF_062077</name>
</gene>
<sequence length="81" mass="8733">MCRLLGDEAETTHLRSLPSTSNHLASSRSTSLIRTQSSQPFAASPGCSTSPRLASSLASRIPRFVFSLPDLLLPILTSFPF</sequence>